<keyword evidence="3" id="KW-0813">Transport</keyword>
<evidence type="ECO:0000256" key="5">
    <source>
        <dbReference type="ARBA" id="ARBA00022840"/>
    </source>
</evidence>
<evidence type="ECO:0000259" key="7">
    <source>
        <dbReference type="PROSITE" id="PS50893"/>
    </source>
</evidence>
<evidence type="ECO:0000256" key="3">
    <source>
        <dbReference type="ARBA" id="ARBA00022448"/>
    </source>
</evidence>
<dbReference type="STRING" id="35752.SAMN05421541_112179"/>
<comment type="similarity">
    <text evidence="2">Belongs to the ABC transporter superfamily.</text>
</comment>
<protein>
    <submittedName>
        <fullName evidence="8">ABC-2 type transport system ATP-binding protein</fullName>
    </submittedName>
</protein>
<proteinExistence type="inferred from homology"/>
<dbReference type="PROSITE" id="PS50893">
    <property type="entry name" value="ABC_TRANSPORTER_2"/>
    <property type="match status" value="1"/>
</dbReference>
<keyword evidence="6" id="KW-0046">Antibiotic resistance</keyword>
<accession>A0A1I2JDD8</accession>
<dbReference type="InterPro" id="IPR050763">
    <property type="entry name" value="ABC_transporter_ATP-binding"/>
</dbReference>
<dbReference type="GO" id="GO:0005886">
    <property type="term" value="C:plasma membrane"/>
    <property type="evidence" value="ECO:0007669"/>
    <property type="project" value="UniProtKB-SubCell"/>
</dbReference>
<organism evidence="8 9">
    <name type="scientific">Actinoplanes philippinensis</name>
    <dbReference type="NCBI Taxonomy" id="35752"/>
    <lineage>
        <taxon>Bacteria</taxon>
        <taxon>Bacillati</taxon>
        <taxon>Actinomycetota</taxon>
        <taxon>Actinomycetes</taxon>
        <taxon>Micromonosporales</taxon>
        <taxon>Micromonosporaceae</taxon>
        <taxon>Actinoplanes</taxon>
    </lineage>
</organism>
<dbReference type="Pfam" id="PF13732">
    <property type="entry name" value="DrrA1-3_C"/>
    <property type="match status" value="1"/>
</dbReference>
<dbReference type="InterPro" id="IPR027417">
    <property type="entry name" value="P-loop_NTPase"/>
</dbReference>
<dbReference type="GO" id="GO:0046677">
    <property type="term" value="P:response to antibiotic"/>
    <property type="evidence" value="ECO:0007669"/>
    <property type="project" value="UniProtKB-KW"/>
</dbReference>
<dbReference type="SUPFAM" id="SSF52540">
    <property type="entry name" value="P-loop containing nucleoside triphosphate hydrolases"/>
    <property type="match status" value="1"/>
</dbReference>
<name>A0A1I2JDD8_9ACTN</name>
<dbReference type="InterPro" id="IPR003593">
    <property type="entry name" value="AAA+_ATPase"/>
</dbReference>
<keyword evidence="5 8" id="KW-0067">ATP-binding</keyword>
<dbReference type="InterPro" id="IPR017871">
    <property type="entry name" value="ABC_transporter-like_CS"/>
</dbReference>
<dbReference type="Gene3D" id="3.40.50.300">
    <property type="entry name" value="P-loop containing nucleotide triphosphate hydrolases"/>
    <property type="match status" value="1"/>
</dbReference>
<dbReference type="GO" id="GO:0005524">
    <property type="term" value="F:ATP binding"/>
    <property type="evidence" value="ECO:0007669"/>
    <property type="project" value="UniProtKB-KW"/>
</dbReference>
<comment type="subcellular location">
    <subcellularLocation>
        <location evidence="1">Cell membrane</location>
        <topology evidence="1">Peripheral membrane protein</topology>
    </subcellularLocation>
</comment>
<dbReference type="OrthoDB" id="9804819at2"/>
<sequence>MLNFDRVVKSFGPKQVLNELSFAVRPGELYGFCGANGAGKTTAMRIALGVHDADSGVVTIDGRPIDADLRAQIGYMPEERGLYAKMRPIDQLVYLAKLSGVRADEASRRAAEWIERLGVVMSPKDPLEKLSLGNQQKVQLIAALMAEPRVLVLDEPFSGLDPVAVDAMADVLLEQARNGIPVLFSSHQLDLVDRLCDRIGIIRGGRIVAEGTVGELRAKVAGRLLQISLQGAEAGWPESVPGVRRVDDHDGLVSFELSDGTDPDDVLDAVRRLGRIEHFGWRNPSLSDIFREAVTA</sequence>
<dbReference type="PANTHER" id="PTHR42711">
    <property type="entry name" value="ABC TRANSPORTER ATP-BINDING PROTEIN"/>
    <property type="match status" value="1"/>
</dbReference>
<dbReference type="GO" id="GO:0016887">
    <property type="term" value="F:ATP hydrolysis activity"/>
    <property type="evidence" value="ECO:0007669"/>
    <property type="project" value="InterPro"/>
</dbReference>
<gene>
    <name evidence="8" type="ORF">SAMN05421541_112179</name>
</gene>
<evidence type="ECO:0000256" key="2">
    <source>
        <dbReference type="ARBA" id="ARBA00005417"/>
    </source>
</evidence>
<keyword evidence="9" id="KW-1185">Reference proteome</keyword>
<evidence type="ECO:0000256" key="6">
    <source>
        <dbReference type="ARBA" id="ARBA00023251"/>
    </source>
</evidence>
<dbReference type="Pfam" id="PF00005">
    <property type="entry name" value="ABC_tran"/>
    <property type="match status" value="1"/>
</dbReference>
<evidence type="ECO:0000256" key="1">
    <source>
        <dbReference type="ARBA" id="ARBA00004202"/>
    </source>
</evidence>
<dbReference type="InterPro" id="IPR003439">
    <property type="entry name" value="ABC_transporter-like_ATP-bd"/>
</dbReference>
<keyword evidence="4" id="KW-0547">Nucleotide-binding</keyword>
<dbReference type="RefSeq" id="WP_093619516.1">
    <property type="nucleotide sequence ID" value="NZ_BOMT01000067.1"/>
</dbReference>
<dbReference type="AlphaFoldDB" id="A0A1I2JDD8"/>
<dbReference type="InterPro" id="IPR025302">
    <property type="entry name" value="DrrA1/2-like_C"/>
</dbReference>
<dbReference type="PROSITE" id="PS00211">
    <property type="entry name" value="ABC_TRANSPORTER_1"/>
    <property type="match status" value="1"/>
</dbReference>
<dbReference type="Proteomes" id="UP000199645">
    <property type="component" value="Unassembled WGS sequence"/>
</dbReference>
<evidence type="ECO:0000313" key="9">
    <source>
        <dbReference type="Proteomes" id="UP000199645"/>
    </source>
</evidence>
<dbReference type="SMART" id="SM00382">
    <property type="entry name" value="AAA"/>
    <property type="match status" value="1"/>
</dbReference>
<dbReference type="EMBL" id="FONV01000012">
    <property type="protein sequence ID" value="SFF52845.1"/>
    <property type="molecule type" value="Genomic_DNA"/>
</dbReference>
<reference evidence="8 9" key="1">
    <citation type="submission" date="2016-10" db="EMBL/GenBank/DDBJ databases">
        <authorList>
            <person name="de Groot N.N."/>
        </authorList>
    </citation>
    <scope>NUCLEOTIDE SEQUENCE [LARGE SCALE GENOMIC DNA]</scope>
    <source>
        <strain evidence="8 9">DSM 43019</strain>
    </source>
</reference>
<evidence type="ECO:0000313" key="8">
    <source>
        <dbReference type="EMBL" id="SFF52845.1"/>
    </source>
</evidence>
<dbReference type="PANTHER" id="PTHR42711:SF5">
    <property type="entry name" value="ABC TRANSPORTER ATP-BINDING PROTEIN NATA"/>
    <property type="match status" value="1"/>
</dbReference>
<feature type="domain" description="ABC transporter" evidence="7">
    <location>
        <begin position="2"/>
        <end position="229"/>
    </location>
</feature>
<evidence type="ECO:0000256" key="4">
    <source>
        <dbReference type="ARBA" id="ARBA00022741"/>
    </source>
</evidence>